<name>C5C131_BEUC1</name>
<evidence type="ECO:0000313" key="3">
    <source>
        <dbReference type="EMBL" id="ACQ79435.1"/>
    </source>
</evidence>
<organism evidence="3 4">
    <name type="scientific">Beutenbergia cavernae (strain ATCC BAA-8 / DSM 12333 / CCUG 43141 / JCM 11478 / NBRC 16432 / NCIMB 13614 / HKI 0122)</name>
    <dbReference type="NCBI Taxonomy" id="471853"/>
    <lineage>
        <taxon>Bacteria</taxon>
        <taxon>Bacillati</taxon>
        <taxon>Actinomycetota</taxon>
        <taxon>Actinomycetes</taxon>
        <taxon>Micrococcales</taxon>
        <taxon>Beutenbergiaceae</taxon>
        <taxon>Beutenbergia</taxon>
    </lineage>
</organism>
<dbReference type="EMBL" id="CP001618">
    <property type="protein sequence ID" value="ACQ79435.1"/>
    <property type="molecule type" value="Genomic_DNA"/>
</dbReference>
<evidence type="ECO:0000259" key="2">
    <source>
        <dbReference type="Pfam" id="PF13649"/>
    </source>
</evidence>
<evidence type="ECO:0000256" key="1">
    <source>
        <dbReference type="SAM" id="MobiDB-lite"/>
    </source>
</evidence>
<dbReference type="HOGENOM" id="CLU_550763_0_0_11"/>
<gene>
    <name evidence="3" type="ordered locus">Bcav_1175</name>
</gene>
<accession>C5C131</accession>
<feature type="domain" description="Methyltransferase" evidence="2">
    <location>
        <begin position="344"/>
        <end position="412"/>
    </location>
</feature>
<reference evidence="3 4" key="1">
    <citation type="journal article" date="2009" name="Stand. Genomic Sci.">
        <title>Complete genome sequence of Beutenbergia cavernae type strain (HKI 0122).</title>
        <authorList>
            <person name="Land M."/>
            <person name="Pukall R."/>
            <person name="Abt B."/>
            <person name="Goker M."/>
            <person name="Rohde M."/>
            <person name="Glavina Del Rio T."/>
            <person name="Tice H."/>
            <person name="Copeland A."/>
            <person name="Cheng J.F."/>
            <person name="Lucas S."/>
            <person name="Chen F."/>
            <person name="Nolan M."/>
            <person name="Bruce D."/>
            <person name="Goodwin L."/>
            <person name="Pitluck S."/>
            <person name="Ivanova N."/>
            <person name="Mavromatis K."/>
            <person name="Ovchinnikova G."/>
            <person name="Pati A."/>
            <person name="Chen A."/>
            <person name="Palaniappan K."/>
            <person name="Hauser L."/>
            <person name="Chang Y.J."/>
            <person name="Jefferies C.C."/>
            <person name="Saunders E."/>
            <person name="Brettin T."/>
            <person name="Detter J.C."/>
            <person name="Han C."/>
            <person name="Chain P."/>
            <person name="Bristow J."/>
            <person name="Eisen J.A."/>
            <person name="Markowitz V."/>
            <person name="Hugenholtz P."/>
            <person name="Kyrpides N.C."/>
            <person name="Klenk H.P."/>
            <person name="Lapidus A."/>
        </authorList>
    </citation>
    <scope>NUCLEOTIDE SEQUENCE [LARGE SCALE GENOMIC DNA]</scope>
    <source>
        <strain evidence="4">ATCC BAA-8 / DSM 12333 / NBRC 16432</strain>
    </source>
</reference>
<sequence length="516" mass="56952">MSDVGHLTATSASLTFPERPPTSVPSLDVVVNGHRVWSIDLVSKPARRARRSHRWPEPLVPYLDGTATITVRDSVSGRTLWATDVALGTSLAAIAVVDDHGRHLAVNKWGRLGRSFEGDATGLRVRILDRLDELLEITREIGLRPFVVGGTLLGAVREGTVLSHDDDADLAYLSEHTHPADLALESFGIERELTGRGLEVLRHSAAHLQVTFRTPDGAVDGYVDLFTAFFKDGYINQPFHVRGRMESASMLPFSTVTLEGRSYPAPARPADWLVINYDENWHTPLPGYRLHTPRATVRRFQNWFGTPNFQHEFWEDSYSDGAAHADGPQRAHLLHDLVAPGSQVLDLGTGLGRDAISLAGLGHRVIALDYSAAALRRARDADRAGAVQWRPTNLVDPRQTADLLELVGAAEAPVHALASHLVERMGDLGRANVWRLLRQVVRRGGVVVLVMDTVPAANVSFDDPTTWHLEVPDLQQELGRFGLHLLDVRRLDDDPRDHERGTVSARLVEASKEGDW</sequence>
<proteinExistence type="predicted"/>
<dbReference type="KEGG" id="bcv:Bcav_1175"/>
<dbReference type="RefSeq" id="WP_015881675.1">
    <property type="nucleotide sequence ID" value="NC_012669.1"/>
</dbReference>
<keyword evidence="4" id="KW-1185">Reference proteome</keyword>
<dbReference type="InterPro" id="IPR029063">
    <property type="entry name" value="SAM-dependent_MTases_sf"/>
</dbReference>
<feature type="region of interest" description="Disordered" evidence="1">
    <location>
        <begin position="1"/>
        <end position="22"/>
    </location>
</feature>
<dbReference type="Pfam" id="PF13649">
    <property type="entry name" value="Methyltransf_25"/>
    <property type="match status" value="1"/>
</dbReference>
<dbReference type="OrthoDB" id="3780655at2"/>
<protein>
    <submittedName>
        <fullName evidence="3">LicD family protein</fullName>
    </submittedName>
</protein>
<evidence type="ECO:0000313" key="4">
    <source>
        <dbReference type="Proteomes" id="UP000007962"/>
    </source>
</evidence>
<dbReference type="SUPFAM" id="SSF53335">
    <property type="entry name" value="S-adenosyl-L-methionine-dependent methyltransferases"/>
    <property type="match status" value="1"/>
</dbReference>
<dbReference type="eggNOG" id="COG0500">
    <property type="taxonomic scope" value="Bacteria"/>
</dbReference>
<dbReference type="AlphaFoldDB" id="C5C131"/>
<dbReference type="Proteomes" id="UP000007962">
    <property type="component" value="Chromosome"/>
</dbReference>
<dbReference type="InterPro" id="IPR041698">
    <property type="entry name" value="Methyltransf_25"/>
</dbReference>
<dbReference type="Gene3D" id="3.40.50.150">
    <property type="entry name" value="Vaccinia Virus protein VP39"/>
    <property type="match status" value="1"/>
</dbReference>
<dbReference type="STRING" id="471853.Bcav_1175"/>